<sequence>MLKNISNLGSVLNKQQQKKVTGGCAFGRKCEPWDDTYYTTCTYGDYVVTHQGCGLNLCYGGELTSTNC</sequence>
<evidence type="ECO:0000313" key="1">
    <source>
        <dbReference type="EMBL" id="MDP2541357.1"/>
    </source>
</evidence>
<reference evidence="1 4" key="3">
    <citation type="submission" date="2023-07" db="EMBL/GenBank/DDBJ databases">
        <title>Genome content predicts the carbon catabolic preferences of heterotrophic bacteria.</title>
        <authorList>
            <person name="Gralka M."/>
        </authorList>
    </citation>
    <scope>NUCLEOTIDE SEQUENCE [LARGE SCALE GENOMIC DNA]</scope>
    <source>
        <strain evidence="1 4">4G03</strain>
    </source>
</reference>
<dbReference type="Proteomes" id="UP001242342">
    <property type="component" value="Unassembled WGS sequence"/>
</dbReference>
<dbReference type="EMBL" id="PDUU01000001">
    <property type="protein sequence ID" value="PHN99185.1"/>
    <property type="molecule type" value="Genomic_DNA"/>
</dbReference>
<evidence type="ECO:0000313" key="4">
    <source>
        <dbReference type="Proteomes" id="UP001242342"/>
    </source>
</evidence>
<evidence type="ECO:0000313" key="2">
    <source>
        <dbReference type="EMBL" id="PHN99185.1"/>
    </source>
</evidence>
<evidence type="ECO:0000313" key="3">
    <source>
        <dbReference type="Proteomes" id="UP000222163"/>
    </source>
</evidence>
<protein>
    <submittedName>
        <fullName evidence="2">Uncharacterized protein</fullName>
    </submittedName>
</protein>
<reference evidence="2" key="2">
    <citation type="submission" date="2017-10" db="EMBL/GenBank/DDBJ databases">
        <authorList>
            <person name="Enke T.N."/>
            <person name="Cordero O.X."/>
        </authorList>
    </citation>
    <scope>NUCLEOTIDE SEQUENCE</scope>
    <source>
        <strain evidence="2">4G03</strain>
    </source>
</reference>
<gene>
    <name evidence="2" type="ORF">CSC81_00785</name>
    <name evidence="1" type="ORF">Q8W23_07720</name>
</gene>
<comment type="caution">
    <text evidence="2">The sequence shown here is derived from an EMBL/GenBank/DDBJ whole genome shotgun (WGS) entry which is preliminary data.</text>
</comment>
<proteinExistence type="predicted"/>
<dbReference type="Proteomes" id="UP000222163">
    <property type="component" value="Unassembled WGS sequence"/>
</dbReference>
<dbReference type="AlphaFoldDB" id="A0A2G1C005"/>
<reference evidence="2 3" key="1">
    <citation type="journal article" date="2016" name="Nat. Commun.">
        <title>Microbial interactions lead to rapid micro-scale successions on model marine particles.</title>
        <authorList>
            <person name="Datta M.S."/>
            <person name="Sliwerska E."/>
            <person name="Gore J."/>
            <person name="Polz M.F."/>
            <person name="Cordero O.X."/>
        </authorList>
    </citation>
    <scope>NUCLEOTIDE SEQUENCE [LARGE SCALE GENOMIC DNA]</scope>
    <source>
        <strain evidence="2 3">4G03</strain>
    </source>
</reference>
<dbReference type="EMBL" id="JAUYVU010000005">
    <property type="protein sequence ID" value="MDP2541357.1"/>
    <property type="molecule type" value="Genomic_DNA"/>
</dbReference>
<accession>A0A2G1C005</accession>
<keyword evidence="4" id="KW-1185">Reference proteome</keyword>
<name>A0A2G1C005_9FLAO</name>
<dbReference type="RefSeq" id="WP_099213860.1">
    <property type="nucleotide sequence ID" value="NZ_JAUYVU010000005.1"/>
</dbReference>
<organism evidence="2 3">
    <name type="scientific">Tenacibaculum discolor</name>
    <dbReference type="NCBI Taxonomy" id="361581"/>
    <lineage>
        <taxon>Bacteria</taxon>
        <taxon>Pseudomonadati</taxon>
        <taxon>Bacteroidota</taxon>
        <taxon>Flavobacteriia</taxon>
        <taxon>Flavobacteriales</taxon>
        <taxon>Flavobacteriaceae</taxon>
        <taxon>Tenacibaculum</taxon>
    </lineage>
</organism>